<feature type="region of interest" description="Disordered" evidence="1">
    <location>
        <begin position="123"/>
        <end position="243"/>
    </location>
</feature>
<sequence>MSNPFDPFGAPAPAPATAAPQYGAPPPQASPSNYSYQTAPPAFAGTPQSQQYPPQQQHLQQPFTPNSAASAPAFGNQMVVAQQQSNPYGGMVAQPPVALPMDPMQHQALVPATQHPAAASQWGLAPAPNGYPGPAPAGYPTPVPVGGASFDPFAPPPAAPPAPPPPPPQQPAPMPPQPAYDDQPFPFEMAPAPAPVAPPPSQHLSTEVVEAQRSAYENRGNYGHEGGRGRETSDDRPQEVNRNKYSNQIARNVPGASSLPKPELVKQSGWVLSRISFRTILTKKWKQSYWVQYGSHTMLWFRTQQDFDDWLNNPYHNQAQRNFLIKLAVNFVHDLYKPNVRGYQVTQSRAKPYGNKMVRQFKLERWMDYGPTIAAAFGSYDPQEIDKLRSAIVECMKNTPLEGGVRPTGAIKQHHEEQAEKAARRTESERYENGAPNGNRDNYNSAPSASRSVASVDDLLDSSPTFDESASYPNLPGYGQPDPAQAAFAAYAQQAPPPQSYPPQPPPQQQMTPYYPTQASPQPPQAPPQPYGGGYGQPPPQAPPQQQYQYQQQAQF</sequence>
<organism evidence="2 3">
    <name type="scientific">Cylindrotheca closterium</name>
    <dbReference type="NCBI Taxonomy" id="2856"/>
    <lineage>
        <taxon>Eukaryota</taxon>
        <taxon>Sar</taxon>
        <taxon>Stramenopiles</taxon>
        <taxon>Ochrophyta</taxon>
        <taxon>Bacillariophyta</taxon>
        <taxon>Bacillariophyceae</taxon>
        <taxon>Bacillariophycidae</taxon>
        <taxon>Bacillariales</taxon>
        <taxon>Bacillariaceae</taxon>
        <taxon>Cylindrotheca</taxon>
    </lineage>
</organism>
<comment type="caution">
    <text evidence="2">The sequence shown here is derived from an EMBL/GenBank/DDBJ whole genome shotgun (WGS) entry which is preliminary data.</text>
</comment>
<feature type="compositionally biased region" description="Low complexity" evidence="1">
    <location>
        <begin position="445"/>
        <end position="463"/>
    </location>
</feature>
<dbReference type="Proteomes" id="UP001295423">
    <property type="component" value="Unassembled WGS sequence"/>
</dbReference>
<feature type="compositionally biased region" description="Low complexity" evidence="1">
    <location>
        <begin position="480"/>
        <end position="494"/>
    </location>
</feature>
<feature type="compositionally biased region" description="Low complexity" evidence="1">
    <location>
        <begin position="509"/>
        <end position="520"/>
    </location>
</feature>
<evidence type="ECO:0000256" key="1">
    <source>
        <dbReference type="SAM" id="MobiDB-lite"/>
    </source>
</evidence>
<feature type="compositionally biased region" description="Basic and acidic residues" evidence="1">
    <location>
        <begin position="225"/>
        <end position="242"/>
    </location>
</feature>
<feature type="compositionally biased region" description="Low complexity" evidence="1">
    <location>
        <begin position="47"/>
        <end position="65"/>
    </location>
</feature>
<name>A0AAD2CG03_9STRA</name>
<feature type="region of interest" description="Disordered" evidence="1">
    <location>
        <begin position="1"/>
        <end position="81"/>
    </location>
</feature>
<feature type="compositionally biased region" description="Low complexity" evidence="1">
    <location>
        <begin position="1"/>
        <end position="22"/>
    </location>
</feature>
<feature type="region of interest" description="Disordered" evidence="1">
    <location>
        <begin position="402"/>
        <end position="556"/>
    </location>
</feature>
<gene>
    <name evidence="2" type="ORF">CYCCA115_LOCUS1363</name>
</gene>
<feature type="compositionally biased region" description="Pro residues" evidence="1">
    <location>
        <begin position="129"/>
        <end position="143"/>
    </location>
</feature>
<feature type="compositionally biased region" description="Basic and acidic residues" evidence="1">
    <location>
        <begin position="413"/>
        <end position="432"/>
    </location>
</feature>
<evidence type="ECO:0000313" key="2">
    <source>
        <dbReference type="EMBL" id="CAJ1927865.1"/>
    </source>
</evidence>
<reference evidence="2" key="1">
    <citation type="submission" date="2023-08" db="EMBL/GenBank/DDBJ databases">
        <authorList>
            <person name="Audoor S."/>
            <person name="Bilcke G."/>
        </authorList>
    </citation>
    <scope>NUCLEOTIDE SEQUENCE</scope>
</reference>
<proteinExistence type="predicted"/>
<dbReference type="EMBL" id="CAKOGP040000025">
    <property type="protein sequence ID" value="CAJ1927865.1"/>
    <property type="molecule type" value="Genomic_DNA"/>
</dbReference>
<dbReference type="AlphaFoldDB" id="A0AAD2CG03"/>
<feature type="compositionally biased region" description="Low complexity" evidence="1">
    <location>
        <begin position="544"/>
        <end position="556"/>
    </location>
</feature>
<feature type="compositionally biased region" description="Pro residues" evidence="1">
    <location>
        <begin position="192"/>
        <end position="201"/>
    </location>
</feature>
<feature type="compositionally biased region" description="Pro residues" evidence="1">
    <location>
        <begin position="521"/>
        <end position="530"/>
    </location>
</feature>
<protein>
    <submittedName>
        <fullName evidence="2">Uncharacterized protein</fullName>
    </submittedName>
</protein>
<feature type="compositionally biased region" description="Pro residues" evidence="1">
    <location>
        <begin position="153"/>
        <end position="178"/>
    </location>
</feature>
<accession>A0AAD2CG03</accession>
<feature type="compositionally biased region" description="Pro residues" evidence="1">
    <location>
        <begin position="495"/>
        <end position="508"/>
    </location>
</feature>
<evidence type="ECO:0000313" key="3">
    <source>
        <dbReference type="Proteomes" id="UP001295423"/>
    </source>
</evidence>
<keyword evidence="3" id="KW-1185">Reference proteome</keyword>